<dbReference type="GO" id="GO:0004519">
    <property type="term" value="F:endonuclease activity"/>
    <property type="evidence" value="ECO:0007669"/>
    <property type="project" value="UniProtKB-KW"/>
</dbReference>
<dbReference type="InterPro" id="IPR049912">
    <property type="entry name" value="CRESS_DNA_REP"/>
</dbReference>
<evidence type="ECO:0000256" key="21">
    <source>
        <dbReference type="ARBA" id="ARBA00032243"/>
    </source>
</evidence>
<evidence type="ECO:0000256" key="9">
    <source>
        <dbReference type="ARBA" id="ARBA00022705"/>
    </source>
</evidence>
<proteinExistence type="inferred from homology"/>
<dbReference type="Gene3D" id="3.40.1310.20">
    <property type="match status" value="1"/>
</dbReference>
<evidence type="ECO:0000256" key="19">
    <source>
        <dbReference type="ARBA" id="ARBA00023268"/>
    </source>
</evidence>
<dbReference type="GO" id="GO:0016787">
    <property type="term" value="F:hydrolase activity"/>
    <property type="evidence" value="ECO:0007669"/>
    <property type="project" value="UniProtKB-KW"/>
</dbReference>
<protein>
    <recommendedName>
        <fullName evidence="5">Replication-associated protein</fullName>
    </recommendedName>
    <alternativeName>
        <fullName evidence="20">ATP-dependent helicase Rep</fullName>
    </alternativeName>
    <alternativeName>
        <fullName evidence="21">RepP</fullName>
    </alternativeName>
</protein>
<evidence type="ECO:0000256" key="6">
    <source>
        <dbReference type="ARBA" id="ARBA00022562"/>
    </source>
</evidence>
<feature type="domain" description="CRESS-DNA virus Rep endonuclease" evidence="23">
    <location>
        <begin position="3"/>
        <end position="98"/>
    </location>
</feature>
<evidence type="ECO:0000256" key="22">
    <source>
        <dbReference type="ARBA" id="ARBA00049360"/>
    </source>
</evidence>
<evidence type="ECO:0000256" key="4">
    <source>
        <dbReference type="ARBA" id="ARBA00008545"/>
    </source>
</evidence>
<sequence length="294" mass="33981">MARNNLKRVSFTLHDYTLADVKRLWEIDSVYTILGYEVCPNTKRRHIQGFINLTKKAKFNTVKKLLGDKCHVELSRGDDKSNQLYCSKDGNFIERGEVQYAGKRNDIGDAIATLKSSKGDLKRVAEDHPAAYIRYHRGFHAFRDLCCPAPDRTHKTDLHVFIGEPGAGKSRAAAERATEGGRSVYYKPRGEWWDGYRQQDAVVIDDFYGWLKYDDLLKICDRYPYRVPIKGGYEVFNSKAIFITSNVDISKWYKFEGYSPEAIYRRVTSLRRFARVGGFTETDRARELNVEINF</sequence>
<comment type="catalytic activity">
    <reaction evidence="22">
        <text>ATP + H2O = ADP + phosphate + H(+)</text>
        <dbReference type="Rhea" id="RHEA:13065"/>
        <dbReference type="ChEBI" id="CHEBI:15377"/>
        <dbReference type="ChEBI" id="CHEBI:15378"/>
        <dbReference type="ChEBI" id="CHEBI:30616"/>
        <dbReference type="ChEBI" id="CHEBI:43474"/>
        <dbReference type="ChEBI" id="CHEBI:456216"/>
    </reaction>
</comment>
<dbReference type="GO" id="GO:0005524">
    <property type="term" value="F:ATP binding"/>
    <property type="evidence" value="ECO:0007669"/>
    <property type="project" value="UniProtKB-KW"/>
</dbReference>
<keyword evidence="14" id="KW-0378">Hydrolase</keyword>
<evidence type="ECO:0000256" key="20">
    <source>
        <dbReference type="ARBA" id="ARBA00030754"/>
    </source>
</evidence>
<comment type="subcellular location">
    <subcellularLocation>
        <location evidence="3">Host nucleus</location>
    </subcellularLocation>
</comment>
<evidence type="ECO:0000259" key="23">
    <source>
        <dbReference type="PROSITE" id="PS52020"/>
    </source>
</evidence>
<dbReference type="InterPro" id="IPR027417">
    <property type="entry name" value="P-loop_NTPase"/>
</dbReference>
<evidence type="ECO:0000256" key="18">
    <source>
        <dbReference type="ARBA" id="ARBA00023125"/>
    </source>
</evidence>
<evidence type="ECO:0000313" key="24">
    <source>
        <dbReference type="EMBL" id="QTE03320.1"/>
    </source>
</evidence>
<keyword evidence="13" id="KW-0255">Endonuclease</keyword>
<keyword evidence="18" id="KW-0238">DNA-binding</keyword>
<evidence type="ECO:0000256" key="15">
    <source>
        <dbReference type="ARBA" id="ARBA00022806"/>
    </source>
</evidence>
<evidence type="ECO:0000256" key="7">
    <source>
        <dbReference type="ARBA" id="ARBA00022679"/>
    </source>
</evidence>
<dbReference type="Pfam" id="PF02407">
    <property type="entry name" value="Viral_Rep"/>
    <property type="match status" value="1"/>
</dbReference>
<dbReference type="Pfam" id="PF00910">
    <property type="entry name" value="RNA_helicase"/>
    <property type="match status" value="1"/>
</dbReference>
<dbReference type="GO" id="GO:0046872">
    <property type="term" value="F:metal ion binding"/>
    <property type="evidence" value="ECO:0007669"/>
    <property type="project" value="UniProtKB-KW"/>
</dbReference>
<evidence type="ECO:0000256" key="5">
    <source>
        <dbReference type="ARBA" id="ARBA00014531"/>
    </source>
</evidence>
<evidence type="ECO:0000256" key="14">
    <source>
        <dbReference type="ARBA" id="ARBA00022801"/>
    </source>
</evidence>
<evidence type="ECO:0000256" key="3">
    <source>
        <dbReference type="ARBA" id="ARBA00004147"/>
    </source>
</evidence>
<dbReference type="GO" id="GO:0003723">
    <property type="term" value="F:RNA binding"/>
    <property type="evidence" value="ECO:0007669"/>
    <property type="project" value="InterPro"/>
</dbReference>
<keyword evidence="19" id="KW-0511">Multifunctional enzyme</keyword>
<dbReference type="PROSITE" id="PS52020">
    <property type="entry name" value="CRESS_DNA_REP"/>
    <property type="match status" value="1"/>
</dbReference>
<keyword evidence="9" id="KW-0235">DNA replication</keyword>
<dbReference type="GO" id="GO:0042025">
    <property type="term" value="C:host cell nucleus"/>
    <property type="evidence" value="ECO:0007669"/>
    <property type="project" value="UniProtKB-SubCell"/>
</dbReference>
<accession>A0A8A4XCG7</accession>
<evidence type="ECO:0000256" key="13">
    <source>
        <dbReference type="ARBA" id="ARBA00022759"/>
    </source>
</evidence>
<evidence type="ECO:0000256" key="1">
    <source>
        <dbReference type="ARBA" id="ARBA00001936"/>
    </source>
</evidence>
<name>A0A8A4XCG7_9CIRC</name>
<dbReference type="InterPro" id="IPR000605">
    <property type="entry name" value="Helicase_SF3_ssDNA/RNA_vir"/>
</dbReference>
<dbReference type="GO" id="GO:0016779">
    <property type="term" value="F:nucleotidyltransferase activity"/>
    <property type="evidence" value="ECO:0007669"/>
    <property type="project" value="UniProtKB-KW"/>
</dbReference>
<keyword evidence="6" id="KW-1048">Host nucleus</keyword>
<evidence type="ECO:0000256" key="12">
    <source>
        <dbReference type="ARBA" id="ARBA00022741"/>
    </source>
</evidence>
<dbReference type="GO" id="GO:0003677">
    <property type="term" value="F:DNA binding"/>
    <property type="evidence" value="ECO:0007669"/>
    <property type="project" value="UniProtKB-KW"/>
</dbReference>
<keyword evidence="15" id="KW-0347">Helicase</keyword>
<dbReference type="GO" id="GO:0006260">
    <property type="term" value="P:DNA replication"/>
    <property type="evidence" value="ECO:0007669"/>
    <property type="project" value="UniProtKB-KW"/>
</dbReference>
<keyword evidence="16" id="KW-0067">ATP-binding</keyword>
<dbReference type="SUPFAM" id="SSF52540">
    <property type="entry name" value="P-loop containing nucleoside triphosphate hydrolases"/>
    <property type="match status" value="1"/>
</dbReference>
<comment type="cofactor">
    <cofactor evidence="2">
        <name>Mg(2+)</name>
        <dbReference type="ChEBI" id="CHEBI:18420"/>
    </cofactor>
</comment>
<keyword evidence="7" id="KW-0808">Transferase</keyword>
<comment type="similarity">
    <text evidence="4">Belongs to the nanoviruses/circoviruses replication-associated protein family.</text>
</comment>
<evidence type="ECO:0000256" key="16">
    <source>
        <dbReference type="ARBA" id="ARBA00022840"/>
    </source>
</evidence>
<comment type="cofactor">
    <cofactor evidence="1">
        <name>Mn(2+)</name>
        <dbReference type="ChEBI" id="CHEBI:29035"/>
    </cofactor>
</comment>
<reference evidence="24" key="1">
    <citation type="submission" date="2020-10" db="EMBL/GenBank/DDBJ databases">
        <title>CRESS DNA virus dark matter in the feces of wild birds.</title>
        <authorList>
            <person name="Yang S."/>
            <person name="Zhang W."/>
        </authorList>
    </citation>
    <scope>NUCLEOTIDE SEQUENCE</scope>
    <source>
        <strain evidence="24">Rbf133cir1</strain>
    </source>
</reference>
<evidence type="ECO:0000256" key="8">
    <source>
        <dbReference type="ARBA" id="ARBA00022695"/>
    </source>
</evidence>
<dbReference type="EMBL" id="MW182730">
    <property type="protein sequence ID" value="QTE03320.1"/>
    <property type="molecule type" value="Genomic_DNA"/>
</dbReference>
<keyword evidence="12" id="KW-0547">Nucleotide-binding</keyword>
<evidence type="ECO:0000256" key="17">
    <source>
        <dbReference type="ARBA" id="ARBA00023124"/>
    </source>
</evidence>
<organism evidence="24">
    <name type="scientific">Ficedula parva Circoviridae sp</name>
    <dbReference type="NCBI Taxonomy" id="2814999"/>
    <lineage>
        <taxon>Viruses</taxon>
        <taxon>Monodnaviria</taxon>
        <taxon>Shotokuvirae</taxon>
        <taxon>Cressdnaviricota</taxon>
        <taxon>Arfiviricetes</taxon>
        <taxon>Cirlivirales</taxon>
        <taxon>Circoviridae</taxon>
    </lineage>
</organism>
<evidence type="ECO:0000256" key="10">
    <source>
        <dbReference type="ARBA" id="ARBA00022722"/>
    </source>
</evidence>
<evidence type="ECO:0000256" key="11">
    <source>
        <dbReference type="ARBA" id="ARBA00022723"/>
    </source>
</evidence>
<keyword evidence="11" id="KW-0479">Metal-binding</keyword>
<evidence type="ECO:0000256" key="2">
    <source>
        <dbReference type="ARBA" id="ARBA00001946"/>
    </source>
</evidence>
<keyword evidence="17" id="KW-0190">Covalent protein-DNA linkage</keyword>
<keyword evidence="10" id="KW-0540">Nuclease</keyword>
<keyword evidence="8" id="KW-0548">Nucleotidyltransferase</keyword>
<dbReference type="GO" id="GO:0003724">
    <property type="term" value="F:RNA helicase activity"/>
    <property type="evidence" value="ECO:0007669"/>
    <property type="project" value="InterPro"/>
</dbReference>